<dbReference type="Pfam" id="PF19924">
    <property type="entry name" value="DUF6387"/>
    <property type="match status" value="1"/>
</dbReference>
<comment type="caution">
    <text evidence="2">The sequence shown here is derived from an EMBL/GenBank/DDBJ whole genome shotgun (WGS) entry which is preliminary data.</text>
</comment>
<evidence type="ECO:0000313" key="4">
    <source>
        <dbReference type="Proteomes" id="UP000247005"/>
    </source>
</evidence>
<gene>
    <name evidence="2" type="ORF">CHU32_26650</name>
    <name evidence="1" type="ORF">CHU33_26735</name>
</gene>
<dbReference type="AlphaFoldDB" id="A0A2P5GH43"/>
<dbReference type="InterPro" id="IPR045664">
    <property type="entry name" value="DUF6387"/>
</dbReference>
<name>A0A2P5GH43_9ENTR</name>
<keyword evidence="3" id="KW-1185">Reference proteome</keyword>
<accession>A0A2P5GH43</accession>
<sequence length="283" mass="33512">MQNWNTTHTKELKKWFDIESYKKFEDLTLILLFHELWVRTFFFKEQYEDYEEEIVMNNRNSIYNGNPFLVPAERLGYMDPFYRLFQPPHLLLPTTERLVELSIVAMQRGIFLWQGDDEYILNRHFAKKLIGDGMPDLFDRTVMFEVDLASGTDEEIAESLKAVLPQWRKVKHISPDPIEAIRFGYGTIKKIINNRIIPMLDILIWAQEQGVRVSDIVLSRLLYTLDDEDIRSEEHIKDTDRPLAMKAATLDFIRQFYFFINKNSHLKDIKVSDVLKLAARDQS</sequence>
<dbReference type="OrthoDB" id="6505430at2"/>
<evidence type="ECO:0000313" key="1">
    <source>
        <dbReference type="EMBL" id="POP40555.1"/>
    </source>
</evidence>
<dbReference type="EMBL" id="PQGE01000043">
    <property type="protein sequence ID" value="POP40555.1"/>
    <property type="molecule type" value="Genomic_DNA"/>
</dbReference>
<organism evidence="2 4">
    <name type="scientific">Superficieibacter electus</name>
    <dbReference type="NCBI Taxonomy" id="2022662"/>
    <lineage>
        <taxon>Bacteria</taxon>
        <taxon>Pseudomonadati</taxon>
        <taxon>Pseudomonadota</taxon>
        <taxon>Gammaproteobacteria</taxon>
        <taxon>Enterobacterales</taxon>
        <taxon>Enterobacteriaceae</taxon>
        <taxon>Superficieibacter</taxon>
    </lineage>
</organism>
<evidence type="ECO:0000313" key="2">
    <source>
        <dbReference type="EMBL" id="POP41549.1"/>
    </source>
</evidence>
<dbReference type="Proteomes" id="UP000237073">
    <property type="component" value="Unassembled WGS sequence"/>
</dbReference>
<dbReference type="Proteomes" id="UP000247005">
    <property type="component" value="Unassembled WGS sequence"/>
</dbReference>
<evidence type="ECO:0000313" key="3">
    <source>
        <dbReference type="Proteomes" id="UP000237073"/>
    </source>
</evidence>
<proteinExistence type="predicted"/>
<protein>
    <submittedName>
        <fullName evidence="2">Uncharacterized protein</fullName>
    </submittedName>
</protein>
<dbReference type="EMBL" id="PQGD01000040">
    <property type="protein sequence ID" value="POP41549.1"/>
    <property type="molecule type" value="Genomic_DNA"/>
</dbReference>
<reference evidence="3 4" key="1">
    <citation type="submission" date="2018-01" db="EMBL/GenBank/DDBJ databases">
        <title>Superficieibacter electus gen. nov., sp. nov., an extended-spectrum beta-lactamase possessing member of the Enterobacteriaceae family, isolated from intensive care unit surfaces.</title>
        <authorList>
            <person name="Potter R.F."/>
            <person name="D'Souza A.W."/>
        </authorList>
    </citation>
    <scope>NUCLEOTIDE SEQUENCE [LARGE SCALE GENOMIC DNA]</scope>
    <source>
        <strain evidence="2 4">BP-1</strain>
        <strain evidence="1 3">BP-2</strain>
    </source>
</reference>
<dbReference type="RefSeq" id="WP_103678782.1">
    <property type="nucleotide sequence ID" value="NZ_PQGD01000040.1"/>
</dbReference>